<feature type="signal peptide" evidence="1">
    <location>
        <begin position="1"/>
        <end position="22"/>
    </location>
</feature>
<evidence type="ECO:0000313" key="3">
    <source>
        <dbReference type="Proteomes" id="UP000005926"/>
    </source>
</evidence>
<reference evidence="2 3" key="1">
    <citation type="submission" date="2009-08" db="EMBL/GenBank/DDBJ databases">
        <authorList>
            <person name="Muzny D."/>
            <person name="Qin X."/>
            <person name="Deng J."/>
            <person name="Jiang H."/>
            <person name="Liu Y."/>
            <person name="Qu J."/>
            <person name="Song X.-Z."/>
            <person name="Zhang L."/>
            <person name="Thornton R."/>
            <person name="Coyle M."/>
            <person name="Francisco L."/>
            <person name="Jackson L."/>
            <person name="Javaid M."/>
            <person name="Korchina V."/>
            <person name="Kovar C."/>
            <person name="Mata R."/>
            <person name="Mathew T."/>
            <person name="Ngo R."/>
            <person name="Nguyen L."/>
            <person name="Nguyen N."/>
            <person name="Okwuonu G."/>
            <person name="Ongeri F."/>
            <person name="Pham C."/>
            <person name="Simmons D."/>
            <person name="Wilczek-Boney K."/>
            <person name="Hale W."/>
            <person name="Jakkamsetti A."/>
            <person name="Pham P."/>
            <person name="Ruth R."/>
            <person name="San Lucas F."/>
            <person name="Warren J."/>
            <person name="Zhang J."/>
            <person name="Zhao Z."/>
            <person name="Zhou C."/>
            <person name="Zhu D."/>
            <person name="Lee S."/>
            <person name="Bess C."/>
            <person name="Blankenburg K."/>
            <person name="Forbes L."/>
            <person name="Fu Q."/>
            <person name="Gubbala S."/>
            <person name="Hirani K."/>
            <person name="Jayaseelan J.C."/>
            <person name="Lara F."/>
            <person name="Munidasa M."/>
            <person name="Palculict T."/>
            <person name="Patil S."/>
            <person name="Pu L.-L."/>
            <person name="Saada N."/>
            <person name="Tang L."/>
            <person name="Weissenberger G."/>
            <person name="Zhu Y."/>
            <person name="Hemphill L."/>
            <person name="Shang Y."/>
            <person name="Youmans B."/>
            <person name="Ayvaz T."/>
            <person name="Ross M."/>
            <person name="Santibanez J."/>
            <person name="Aqrawi P."/>
            <person name="Gross S."/>
            <person name="Joshi V."/>
            <person name="Fowler G."/>
            <person name="Nazareth L."/>
            <person name="Reid J."/>
            <person name="Worley K."/>
            <person name="Petrosino J."/>
            <person name="Highlander S."/>
            <person name="Gibbs R."/>
        </authorList>
    </citation>
    <scope>NUCLEOTIDE SEQUENCE [LARGE SCALE GENOMIC DNA]</scope>
    <source>
        <strain evidence="2 3">ATCC 49175</strain>
    </source>
</reference>
<dbReference type="Proteomes" id="UP000005926">
    <property type="component" value="Unassembled WGS sequence"/>
</dbReference>
<organism evidence="2 3">
    <name type="scientific">Granulicatella adiacens ATCC 49175</name>
    <dbReference type="NCBI Taxonomy" id="638301"/>
    <lineage>
        <taxon>Bacteria</taxon>
        <taxon>Bacillati</taxon>
        <taxon>Bacillota</taxon>
        <taxon>Bacilli</taxon>
        <taxon>Lactobacillales</taxon>
        <taxon>Carnobacteriaceae</taxon>
        <taxon>Granulicatella</taxon>
    </lineage>
</organism>
<dbReference type="HOGENOM" id="CLU_133306_1_0_9"/>
<evidence type="ECO:0000256" key="1">
    <source>
        <dbReference type="SAM" id="SignalP"/>
    </source>
</evidence>
<dbReference type="RefSeq" id="WP_005607011.1">
    <property type="nucleotide sequence ID" value="NZ_CP102283.1"/>
</dbReference>
<comment type="caution">
    <text evidence="2">The sequence shown here is derived from an EMBL/GenBank/DDBJ whole genome shotgun (WGS) entry which is preliminary data.</text>
</comment>
<dbReference type="GeneID" id="78412694"/>
<dbReference type="AlphaFoldDB" id="C8NGC5"/>
<dbReference type="EMBL" id="ACKZ01000017">
    <property type="protein sequence ID" value="EEW37337.1"/>
    <property type="molecule type" value="Genomic_DNA"/>
</dbReference>
<evidence type="ECO:0000313" key="2">
    <source>
        <dbReference type="EMBL" id="EEW37337.1"/>
    </source>
</evidence>
<accession>C8NGC5</accession>
<sequence length="141" mass="15815">MKKKTAIAASALLLLTVGGVSALNVINPSWRENTIFATAKDKQLAWLKEHEKQIVAWIHSRYPKIEKVQFDWKTLEVGPVSNGVMNVGYNLSVEGKFNDIPETVIWVDFLLDSADSIPEISKITMNQPPSIIKGNTIYNFE</sequence>
<name>C8NGC5_9LACT</name>
<dbReference type="STRING" id="638301.HMPREF0444_0970"/>
<feature type="chain" id="PRO_5002988833" description="DUF3888 domain-containing protein" evidence="1">
    <location>
        <begin position="23"/>
        <end position="141"/>
    </location>
</feature>
<keyword evidence="3" id="KW-1185">Reference proteome</keyword>
<evidence type="ECO:0008006" key="4">
    <source>
        <dbReference type="Google" id="ProtNLM"/>
    </source>
</evidence>
<keyword evidence="1" id="KW-0732">Signal</keyword>
<protein>
    <recommendedName>
        <fullName evidence="4">DUF3888 domain-containing protein</fullName>
    </recommendedName>
</protein>
<gene>
    <name evidence="2" type="ORF">HMPREF0444_0970</name>
</gene>
<dbReference type="eggNOG" id="ENOG5034BSP">
    <property type="taxonomic scope" value="Bacteria"/>
</dbReference>
<proteinExistence type="predicted"/>